<feature type="compositionally biased region" description="Low complexity" evidence="1">
    <location>
        <begin position="32"/>
        <end position="66"/>
    </location>
</feature>
<evidence type="ECO:0000256" key="1">
    <source>
        <dbReference type="SAM" id="MobiDB-lite"/>
    </source>
</evidence>
<proteinExistence type="predicted"/>
<protein>
    <submittedName>
        <fullName evidence="2">Uncharacterized protein</fullName>
    </submittedName>
</protein>
<name>A0A9W7BRL8_9STRA</name>
<gene>
    <name evidence="2" type="ORF">TrST_g1900</name>
</gene>
<accession>A0A9W7BRL8</accession>
<keyword evidence="3" id="KW-1185">Reference proteome</keyword>
<organism evidence="2 3">
    <name type="scientific">Triparma strigata</name>
    <dbReference type="NCBI Taxonomy" id="1606541"/>
    <lineage>
        <taxon>Eukaryota</taxon>
        <taxon>Sar</taxon>
        <taxon>Stramenopiles</taxon>
        <taxon>Ochrophyta</taxon>
        <taxon>Bolidophyceae</taxon>
        <taxon>Parmales</taxon>
        <taxon>Triparmaceae</taxon>
        <taxon>Triparma</taxon>
    </lineage>
</organism>
<evidence type="ECO:0000313" key="2">
    <source>
        <dbReference type="EMBL" id="GMH92452.1"/>
    </source>
</evidence>
<evidence type="ECO:0000313" key="3">
    <source>
        <dbReference type="Proteomes" id="UP001165085"/>
    </source>
</evidence>
<dbReference type="EMBL" id="BRXY01000400">
    <property type="protein sequence ID" value="GMH92452.1"/>
    <property type="molecule type" value="Genomic_DNA"/>
</dbReference>
<dbReference type="OrthoDB" id="10688725at2759"/>
<sequence>MRYRRYIRYRTQSRLPHYIFSEPPNKDPNPHNPSSNPNGSRSNPNLSNSSSTSSFPPTNPTLTHLSTLTSPSPFSLSSCTSLLPLLPTLRSRDAYTFHIILLKLHPNLLPRFLDLLVVDGGSLERYNLNMVLGFIRTFKVFEDGEKEEWEKKVKSLCRRSLKLMRKENVTESLFKSVSYNLRPGLLSSSNLLLSSPSTPPPFFLNYTRDDVGRFNDGLDHICRRIVEEQDLVFNSVEAGNVIWGLAKSYEGELKWPEAVDRMLDVIEGEECSAQTIAVVLWGTERLRRGVERGRRVFERYSMINLGIKNLVVDAGMDMDMEDIDDMMVDIEFDEDDDEENVEMCD</sequence>
<dbReference type="Proteomes" id="UP001165085">
    <property type="component" value="Unassembled WGS sequence"/>
</dbReference>
<reference evidence="3" key="1">
    <citation type="journal article" date="2023" name="Commun. Biol.">
        <title>Genome analysis of Parmales, the sister group of diatoms, reveals the evolutionary specialization of diatoms from phago-mixotrophs to photoautotrophs.</title>
        <authorList>
            <person name="Ban H."/>
            <person name="Sato S."/>
            <person name="Yoshikawa S."/>
            <person name="Yamada K."/>
            <person name="Nakamura Y."/>
            <person name="Ichinomiya M."/>
            <person name="Sato N."/>
            <person name="Blanc-Mathieu R."/>
            <person name="Endo H."/>
            <person name="Kuwata A."/>
            <person name="Ogata H."/>
        </authorList>
    </citation>
    <scope>NUCLEOTIDE SEQUENCE [LARGE SCALE GENOMIC DNA]</scope>
    <source>
        <strain evidence="3">NIES 3701</strain>
    </source>
</reference>
<feature type="region of interest" description="Disordered" evidence="1">
    <location>
        <begin position="17"/>
        <end position="66"/>
    </location>
</feature>
<dbReference type="AlphaFoldDB" id="A0A9W7BRL8"/>
<comment type="caution">
    <text evidence="2">The sequence shown here is derived from an EMBL/GenBank/DDBJ whole genome shotgun (WGS) entry which is preliminary data.</text>
</comment>